<evidence type="ECO:0000256" key="1">
    <source>
        <dbReference type="SAM" id="Phobius"/>
    </source>
</evidence>
<evidence type="ECO:0008006" key="4">
    <source>
        <dbReference type="Google" id="ProtNLM"/>
    </source>
</evidence>
<keyword evidence="3" id="KW-1185">Reference proteome</keyword>
<evidence type="ECO:0000313" key="2">
    <source>
        <dbReference type="EMBL" id="PZX19795.1"/>
    </source>
</evidence>
<gene>
    <name evidence="2" type="ORF">LX81_00257</name>
</gene>
<dbReference type="AlphaFoldDB" id="A0A2W7NHA6"/>
<keyword evidence="1" id="KW-0812">Transmembrane</keyword>
<dbReference type="Proteomes" id="UP000248916">
    <property type="component" value="Unassembled WGS sequence"/>
</dbReference>
<accession>A0A2W7NHA6</accession>
<comment type="caution">
    <text evidence="2">The sequence shown here is derived from an EMBL/GenBank/DDBJ whole genome shotgun (WGS) entry which is preliminary data.</text>
</comment>
<evidence type="ECO:0000313" key="3">
    <source>
        <dbReference type="Proteomes" id="UP000248916"/>
    </source>
</evidence>
<name>A0A2W7NHA6_9RHOB</name>
<feature type="transmembrane region" description="Helical" evidence="1">
    <location>
        <begin position="32"/>
        <end position="50"/>
    </location>
</feature>
<sequence>MTPDRDGIRFNVLRNAHYHTARRRGLERANRIFSLLIIVLGAAAVGDAAARLGVGTVWIGAAVAFVGSLQLVFDFGRQARDHQALQRDYYRLLAEIERTIEPTAEQLAGWHGDMIAITADEPPTMRALDARAYNDTLGSLGYDDAGDRLVVPWQHIVLGHVLPFEGYEYRKRSEIADDAT</sequence>
<dbReference type="RefSeq" id="WP_111535463.1">
    <property type="nucleotide sequence ID" value="NZ_QKZL01000001.1"/>
</dbReference>
<keyword evidence="1" id="KW-0472">Membrane</keyword>
<proteinExistence type="predicted"/>
<feature type="transmembrane region" description="Helical" evidence="1">
    <location>
        <begin position="56"/>
        <end position="73"/>
    </location>
</feature>
<reference evidence="2 3" key="1">
    <citation type="submission" date="2018-06" db="EMBL/GenBank/DDBJ databases">
        <title>Genomic Encyclopedia of Archaeal and Bacterial Type Strains, Phase II (KMG-II): from individual species to whole genera.</title>
        <authorList>
            <person name="Goeker M."/>
        </authorList>
    </citation>
    <scope>NUCLEOTIDE SEQUENCE [LARGE SCALE GENOMIC DNA]</scope>
    <source>
        <strain evidence="2 3">DSM 22009</strain>
    </source>
</reference>
<keyword evidence="1" id="KW-1133">Transmembrane helix</keyword>
<organism evidence="2 3">
    <name type="scientific">Palleronia aestuarii</name>
    <dbReference type="NCBI Taxonomy" id="568105"/>
    <lineage>
        <taxon>Bacteria</taxon>
        <taxon>Pseudomonadati</taxon>
        <taxon>Pseudomonadota</taxon>
        <taxon>Alphaproteobacteria</taxon>
        <taxon>Rhodobacterales</taxon>
        <taxon>Roseobacteraceae</taxon>
        <taxon>Palleronia</taxon>
    </lineage>
</organism>
<dbReference type="EMBL" id="QKZL01000001">
    <property type="protein sequence ID" value="PZX19795.1"/>
    <property type="molecule type" value="Genomic_DNA"/>
</dbReference>
<dbReference type="OrthoDB" id="8103752at2"/>
<protein>
    <recommendedName>
        <fullName evidence="4">SMODS and SLOG-associating 2TM effector domain-containing protein</fullName>
    </recommendedName>
</protein>